<evidence type="ECO:0000256" key="5">
    <source>
        <dbReference type="PIRNR" id="PIRNR005763"/>
    </source>
</evidence>
<name>A0A975MKW1_9GAMM</name>
<dbReference type="Pfam" id="PF03459">
    <property type="entry name" value="TOBE"/>
    <property type="match status" value="2"/>
</dbReference>
<feature type="domain" description="Mop" evidence="7">
    <location>
        <begin position="202"/>
        <end position="268"/>
    </location>
</feature>
<proteinExistence type="inferred from homology"/>
<dbReference type="InterPro" id="IPR016462">
    <property type="entry name" value="ModE"/>
</dbReference>
<dbReference type="RefSeq" id="WP_215580040.1">
    <property type="nucleotide sequence ID" value="NZ_CP073754.1"/>
</dbReference>
<evidence type="ECO:0000256" key="6">
    <source>
        <dbReference type="PIRSR" id="PIRSR005763-1"/>
    </source>
</evidence>
<dbReference type="KEGG" id="mpad:KEF85_09875"/>
<dbReference type="InterPro" id="IPR008995">
    <property type="entry name" value="Mo/tungstate-bd_C_term_dom"/>
</dbReference>
<dbReference type="InterPro" id="IPR004606">
    <property type="entry name" value="Mop_domain"/>
</dbReference>
<comment type="similarity">
    <text evidence="1 5">Belongs to the ModE family.</text>
</comment>
<evidence type="ECO:0000259" key="7">
    <source>
        <dbReference type="PROSITE" id="PS51866"/>
    </source>
</evidence>
<feature type="region of interest" description="Required for dimer formation and molybdate binding" evidence="6">
    <location>
        <begin position="131"/>
        <end position="139"/>
    </location>
</feature>
<dbReference type="PANTHER" id="PTHR30432">
    <property type="entry name" value="TRANSCRIPTIONAL REGULATOR MODE"/>
    <property type="match status" value="1"/>
</dbReference>
<gene>
    <name evidence="8" type="ORF">KEF85_09875</name>
</gene>
<dbReference type="SUPFAM" id="SSF50331">
    <property type="entry name" value="MOP-like"/>
    <property type="match status" value="2"/>
</dbReference>
<dbReference type="PANTHER" id="PTHR30432:SF1">
    <property type="entry name" value="DNA-BINDING TRANSCRIPTIONAL DUAL REGULATOR MODE"/>
    <property type="match status" value="1"/>
</dbReference>
<evidence type="ECO:0000313" key="8">
    <source>
        <dbReference type="EMBL" id="QWF69685.1"/>
    </source>
</evidence>
<keyword evidence="9" id="KW-1185">Reference proteome</keyword>
<dbReference type="InterPro" id="IPR036390">
    <property type="entry name" value="WH_DNA-bd_sf"/>
</dbReference>
<dbReference type="Gene3D" id="1.10.10.10">
    <property type="entry name" value="Winged helix-like DNA-binding domain superfamily/Winged helix DNA-binding domain"/>
    <property type="match status" value="1"/>
</dbReference>
<dbReference type="PIRSF" id="PIRSF005763">
    <property type="entry name" value="Txn_reg_ModE"/>
    <property type="match status" value="1"/>
</dbReference>
<dbReference type="Proteomes" id="UP000676649">
    <property type="component" value="Chromosome"/>
</dbReference>
<dbReference type="InterPro" id="IPR005116">
    <property type="entry name" value="Transp-assoc_OB_typ1"/>
</dbReference>
<reference evidence="8" key="1">
    <citation type="submission" date="2021-04" db="EMBL/GenBank/DDBJ databases">
        <title>Draft genome sequence data of methanotrophic Methylovulum sp. strain S1L and Methylomonas sp. strain S2AM isolated from boreal lake water columns.</title>
        <authorList>
            <person name="Rissanen A.J."/>
            <person name="Mangayil R."/>
            <person name="Svenning M.M."/>
            <person name="Khanongnuch R."/>
        </authorList>
    </citation>
    <scope>NUCLEOTIDE SEQUENCE</scope>
    <source>
        <strain evidence="8">S2AM</strain>
    </source>
</reference>
<dbReference type="GO" id="GO:0015689">
    <property type="term" value="P:molybdate ion transport"/>
    <property type="evidence" value="ECO:0007669"/>
    <property type="project" value="UniProtKB-UniRule"/>
</dbReference>
<evidence type="ECO:0000256" key="2">
    <source>
        <dbReference type="ARBA" id="ARBA00022448"/>
    </source>
</evidence>
<accession>A0A975MKW1</accession>
<dbReference type="GO" id="GO:0006355">
    <property type="term" value="P:regulation of DNA-templated transcription"/>
    <property type="evidence" value="ECO:0007669"/>
    <property type="project" value="InterPro"/>
</dbReference>
<dbReference type="GO" id="GO:0030151">
    <property type="term" value="F:molybdenum ion binding"/>
    <property type="evidence" value="ECO:0007669"/>
    <property type="project" value="UniProtKB-UniRule"/>
</dbReference>
<dbReference type="SUPFAM" id="SSF46785">
    <property type="entry name" value="Winged helix' DNA-binding domain"/>
    <property type="match status" value="1"/>
</dbReference>
<dbReference type="PROSITE" id="PS51866">
    <property type="entry name" value="MOP"/>
    <property type="match status" value="2"/>
</dbReference>
<dbReference type="InterPro" id="IPR036388">
    <property type="entry name" value="WH-like_DNA-bd_sf"/>
</dbReference>
<keyword evidence="4" id="KW-0677">Repeat</keyword>
<keyword evidence="3 5" id="KW-0500">Molybdenum</keyword>
<evidence type="ECO:0000256" key="3">
    <source>
        <dbReference type="ARBA" id="ARBA00022505"/>
    </source>
</evidence>
<keyword evidence="2 5" id="KW-0813">Transport</keyword>
<dbReference type="InterPro" id="IPR051815">
    <property type="entry name" value="Molybdate_resp_trans_reg"/>
</dbReference>
<evidence type="ECO:0000256" key="4">
    <source>
        <dbReference type="ARBA" id="ARBA00022737"/>
    </source>
</evidence>
<sequence length="270" mass="29234">MPNTSKHSTTPSWVSGEIKLVRALDKRVIKLLESIDEGGSISQAARVVGLSYKGAWQILEHANNLAPYPLITSATGGYMGGGTTLTSSGKALLDLFKLVNNQYELFLQQLNQSLTEDALTPLLLEPLSIKSSARNQLLGRILVIQPSLDAVDVMVQLIGGERICATLSFAELDDLQLDIGCAVLLLIDDQATCLLTDYEQLGVTVRNALHCSVSRIRQQDENYEVTLRLIGGDHLQTLISPATMETMALKPGTAARLMFNSSDVLVAAKI</sequence>
<dbReference type="EMBL" id="CP073754">
    <property type="protein sequence ID" value="QWF69685.1"/>
    <property type="molecule type" value="Genomic_DNA"/>
</dbReference>
<dbReference type="AlphaFoldDB" id="A0A975MKW1"/>
<protein>
    <submittedName>
        <fullName evidence="8">TOBE domain-containing protein</fullName>
    </submittedName>
</protein>
<evidence type="ECO:0000256" key="1">
    <source>
        <dbReference type="ARBA" id="ARBA00008110"/>
    </source>
</evidence>
<organism evidence="8 9">
    <name type="scientific">Methylomonas paludis</name>
    <dbReference type="NCBI Taxonomy" id="1173101"/>
    <lineage>
        <taxon>Bacteria</taxon>
        <taxon>Pseudomonadati</taxon>
        <taxon>Pseudomonadota</taxon>
        <taxon>Gammaproteobacteria</taxon>
        <taxon>Methylococcales</taxon>
        <taxon>Methylococcaceae</taxon>
        <taxon>Methylomonas</taxon>
    </lineage>
</organism>
<feature type="domain" description="Mop" evidence="7">
    <location>
        <begin position="130"/>
        <end position="196"/>
    </location>
</feature>
<dbReference type="Gene3D" id="2.40.50.100">
    <property type="match status" value="2"/>
</dbReference>
<evidence type="ECO:0000313" key="9">
    <source>
        <dbReference type="Proteomes" id="UP000676649"/>
    </source>
</evidence>